<dbReference type="PANTHER" id="PTHR43744:SF12">
    <property type="entry name" value="ABC TRANSPORTER PERMEASE PROTEIN MG189-RELATED"/>
    <property type="match status" value="1"/>
</dbReference>
<evidence type="ECO:0000256" key="4">
    <source>
        <dbReference type="ARBA" id="ARBA00022692"/>
    </source>
</evidence>
<gene>
    <name evidence="10" type="ORF">B1H18_10125</name>
</gene>
<dbReference type="GO" id="GO:0005886">
    <property type="term" value="C:plasma membrane"/>
    <property type="evidence" value="ECO:0007669"/>
    <property type="project" value="UniProtKB-SubCell"/>
</dbReference>
<dbReference type="InterPro" id="IPR035906">
    <property type="entry name" value="MetI-like_sf"/>
</dbReference>
<feature type="transmembrane region" description="Helical" evidence="7">
    <location>
        <begin position="133"/>
        <end position="152"/>
    </location>
</feature>
<sequence>MTTTTIDAPSAVTPRGASPSRRDSARARRKRALNWIAVHAVALALALVFILPFVFVFLTSVMSDSQAMSGHLWPTSWHWSNYSAVFHTPGFLDWWKNSIMYAVLGTLFTVVSSVPVAYALAKFRFRGRRTAMILVISTMMLPPQVIVVPMYLVWAQQFHLSGSLWPLIIPMAFGDAYSIFLLRQFLLTIPKEYIESAKIDGCGELRTLLKIIVPMAKPGIAAVSLFQFFYCWNDYFGPQIYAAQNPGAWTLSYGLESFKSAHSVNWNLTMAATLLVMAPVVIVFFFAQKAFVEGVTLTGVKG</sequence>
<dbReference type="InterPro" id="IPR000515">
    <property type="entry name" value="MetI-like"/>
</dbReference>
<comment type="similarity">
    <text evidence="7">Belongs to the binding-protein-dependent transport system permease family.</text>
</comment>
<feature type="transmembrane region" description="Helical" evidence="7">
    <location>
        <begin position="266"/>
        <end position="287"/>
    </location>
</feature>
<keyword evidence="5 7" id="KW-1133">Transmembrane helix</keyword>
<feature type="domain" description="ABC transmembrane type-1" evidence="9">
    <location>
        <begin position="95"/>
        <end position="287"/>
    </location>
</feature>
<comment type="caution">
    <text evidence="10">The sequence shown here is derived from an EMBL/GenBank/DDBJ whole genome shotgun (WGS) entry which is preliminary data.</text>
</comment>
<keyword evidence="4 7" id="KW-0812">Transmembrane</keyword>
<dbReference type="Proteomes" id="UP000190539">
    <property type="component" value="Unassembled WGS sequence"/>
</dbReference>
<evidence type="ECO:0000313" key="11">
    <source>
        <dbReference type="Proteomes" id="UP000190539"/>
    </source>
</evidence>
<reference evidence="10 11" key="1">
    <citation type="submission" date="2017-02" db="EMBL/GenBank/DDBJ databases">
        <title>Draft Genome Sequence of Streptomyces tsukubaensis F601, a Producer of the immunosuppressant tacrolimus FK506.</title>
        <authorList>
            <person name="Zong G."/>
            <person name="Zhong C."/>
            <person name="Fu J."/>
            <person name="Qin R."/>
            <person name="Cao G."/>
        </authorList>
    </citation>
    <scope>NUCLEOTIDE SEQUENCE [LARGE SCALE GENOMIC DNA]</scope>
    <source>
        <strain evidence="10 11">F601</strain>
    </source>
</reference>
<dbReference type="AlphaFoldDB" id="A0A1V4AB45"/>
<evidence type="ECO:0000256" key="1">
    <source>
        <dbReference type="ARBA" id="ARBA00004651"/>
    </source>
</evidence>
<evidence type="ECO:0000256" key="6">
    <source>
        <dbReference type="ARBA" id="ARBA00023136"/>
    </source>
</evidence>
<keyword evidence="3" id="KW-1003">Cell membrane</keyword>
<accession>A0A1V4AB45</accession>
<evidence type="ECO:0000313" key="10">
    <source>
        <dbReference type="EMBL" id="OON80756.1"/>
    </source>
</evidence>
<organism evidence="10 11">
    <name type="scientific">Streptomyces tsukubensis</name>
    <dbReference type="NCBI Taxonomy" id="83656"/>
    <lineage>
        <taxon>Bacteria</taxon>
        <taxon>Bacillati</taxon>
        <taxon>Actinomycetota</taxon>
        <taxon>Actinomycetes</taxon>
        <taxon>Kitasatosporales</taxon>
        <taxon>Streptomycetaceae</taxon>
        <taxon>Streptomyces</taxon>
    </lineage>
</organism>
<proteinExistence type="inferred from homology"/>
<evidence type="ECO:0000256" key="8">
    <source>
        <dbReference type="SAM" id="MobiDB-lite"/>
    </source>
</evidence>
<evidence type="ECO:0000256" key="3">
    <source>
        <dbReference type="ARBA" id="ARBA00022475"/>
    </source>
</evidence>
<comment type="subcellular location">
    <subcellularLocation>
        <location evidence="1 7">Cell membrane</location>
        <topology evidence="1 7">Multi-pass membrane protein</topology>
    </subcellularLocation>
</comment>
<dbReference type="STRING" id="83656.B1H18_10125"/>
<dbReference type="Gene3D" id="1.10.3720.10">
    <property type="entry name" value="MetI-like"/>
    <property type="match status" value="1"/>
</dbReference>
<feature type="transmembrane region" description="Helical" evidence="7">
    <location>
        <begin position="207"/>
        <end position="230"/>
    </location>
</feature>
<feature type="transmembrane region" description="Helical" evidence="7">
    <location>
        <begin position="32"/>
        <end position="58"/>
    </location>
</feature>
<keyword evidence="11" id="KW-1185">Reference proteome</keyword>
<dbReference type="SUPFAM" id="SSF161098">
    <property type="entry name" value="MetI-like"/>
    <property type="match status" value="1"/>
</dbReference>
<feature type="region of interest" description="Disordered" evidence="8">
    <location>
        <begin position="1"/>
        <end position="23"/>
    </location>
</feature>
<dbReference type="EMBL" id="MVFC01000006">
    <property type="protein sequence ID" value="OON80756.1"/>
    <property type="molecule type" value="Genomic_DNA"/>
</dbReference>
<name>A0A1V4AB45_9ACTN</name>
<dbReference type="Pfam" id="PF00528">
    <property type="entry name" value="BPD_transp_1"/>
    <property type="match status" value="1"/>
</dbReference>
<evidence type="ECO:0000256" key="7">
    <source>
        <dbReference type="RuleBase" id="RU363032"/>
    </source>
</evidence>
<dbReference type="CDD" id="cd06261">
    <property type="entry name" value="TM_PBP2"/>
    <property type="match status" value="1"/>
</dbReference>
<dbReference type="PROSITE" id="PS50928">
    <property type="entry name" value="ABC_TM1"/>
    <property type="match status" value="1"/>
</dbReference>
<evidence type="ECO:0000259" key="9">
    <source>
        <dbReference type="PROSITE" id="PS50928"/>
    </source>
</evidence>
<dbReference type="RefSeq" id="WP_077966881.1">
    <property type="nucleotide sequence ID" value="NZ_CP045178.1"/>
</dbReference>
<feature type="transmembrane region" description="Helical" evidence="7">
    <location>
        <begin position="164"/>
        <end position="186"/>
    </location>
</feature>
<keyword evidence="2 7" id="KW-0813">Transport</keyword>
<feature type="transmembrane region" description="Helical" evidence="7">
    <location>
        <begin position="99"/>
        <end position="121"/>
    </location>
</feature>
<dbReference type="OrthoDB" id="2063054at2"/>
<keyword evidence="6 7" id="KW-0472">Membrane</keyword>
<protein>
    <submittedName>
        <fullName evidence="10">Sugar ABC transporter permease</fullName>
    </submittedName>
</protein>
<evidence type="ECO:0000256" key="2">
    <source>
        <dbReference type="ARBA" id="ARBA00022448"/>
    </source>
</evidence>
<evidence type="ECO:0000256" key="5">
    <source>
        <dbReference type="ARBA" id="ARBA00022989"/>
    </source>
</evidence>
<dbReference type="GO" id="GO:0055085">
    <property type="term" value="P:transmembrane transport"/>
    <property type="evidence" value="ECO:0007669"/>
    <property type="project" value="InterPro"/>
</dbReference>
<dbReference type="PANTHER" id="PTHR43744">
    <property type="entry name" value="ABC TRANSPORTER PERMEASE PROTEIN MG189-RELATED-RELATED"/>
    <property type="match status" value="1"/>
</dbReference>